<evidence type="ECO:0000313" key="3">
    <source>
        <dbReference type="Proteomes" id="UP000032180"/>
    </source>
</evidence>
<dbReference type="AlphaFoldDB" id="A0A0D9VL93"/>
<dbReference type="HOGENOM" id="CLU_2641669_0_0_1"/>
<name>A0A0D9VL93_9ORYZ</name>
<dbReference type="Gramene" id="LPERR02G27140.1">
    <property type="protein sequence ID" value="LPERR02G27140.1"/>
    <property type="gene ID" value="LPERR02G27140"/>
</dbReference>
<protein>
    <submittedName>
        <fullName evidence="2">Uncharacterized protein</fullName>
    </submittedName>
</protein>
<accession>A0A0D9VL93</accession>
<evidence type="ECO:0000313" key="2">
    <source>
        <dbReference type="EnsemblPlants" id="LPERR02G27140.1"/>
    </source>
</evidence>
<evidence type="ECO:0000256" key="1">
    <source>
        <dbReference type="SAM" id="MobiDB-lite"/>
    </source>
</evidence>
<feature type="region of interest" description="Disordered" evidence="1">
    <location>
        <begin position="21"/>
        <end position="77"/>
    </location>
</feature>
<reference evidence="2" key="3">
    <citation type="submission" date="2015-04" db="UniProtKB">
        <authorList>
            <consortium name="EnsemblPlants"/>
        </authorList>
    </citation>
    <scope>IDENTIFICATION</scope>
</reference>
<keyword evidence="3" id="KW-1185">Reference proteome</keyword>
<sequence length="77" mass="8532">MVAVPPWMAGARGNDKAIRVTLDPNNIQLPPTESTHDGHQEESNNRSTRRTQPKGQIGKEVCTIPQPRHIGTQESHL</sequence>
<proteinExistence type="predicted"/>
<dbReference type="EnsemblPlants" id="LPERR02G27140.1">
    <property type="protein sequence ID" value="LPERR02G27140.1"/>
    <property type="gene ID" value="LPERR02G27140"/>
</dbReference>
<feature type="compositionally biased region" description="Polar residues" evidence="1">
    <location>
        <begin position="23"/>
        <end position="33"/>
    </location>
</feature>
<reference evidence="3" key="2">
    <citation type="submission" date="2013-12" db="EMBL/GenBank/DDBJ databases">
        <authorList>
            <person name="Yu Y."/>
            <person name="Lee S."/>
            <person name="de Baynast K."/>
            <person name="Wissotski M."/>
            <person name="Liu L."/>
            <person name="Talag J."/>
            <person name="Goicoechea J."/>
            <person name="Angelova A."/>
            <person name="Jetty R."/>
            <person name="Kudrna D."/>
            <person name="Golser W."/>
            <person name="Rivera L."/>
            <person name="Zhang J."/>
            <person name="Wing R."/>
        </authorList>
    </citation>
    <scope>NUCLEOTIDE SEQUENCE</scope>
</reference>
<organism evidence="2 3">
    <name type="scientific">Leersia perrieri</name>
    <dbReference type="NCBI Taxonomy" id="77586"/>
    <lineage>
        <taxon>Eukaryota</taxon>
        <taxon>Viridiplantae</taxon>
        <taxon>Streptophyta</taxon>
        <taxon>Embryophyta</taxon>
        <taxon>Tracheophyta</taxon>
        <taxon>Spermatophyta</taxon>
        <taxon>Magnoliopsida</taxon>
        <taxon>Liliopsida</taxon>
        <taxon>Poales</taxon>
        <taxon>Poaceae</taxon>
        <taxon>BOP clade</taxon>
        <taxon>Oryzoideae</taxon>
        <taxon>Oryzeae</taxon>
        <taxon>Oryzinae</taxon>
        <taxon>Leersia</taxon>
    </lineage>
</organism>
<feature type="compositionally biased region" description="Basic and acidic residues" evidence="1">
    <location>
        <begin position="34"/>
        <end position="44"/>
    </location>
</feature>
<dbReference type="Proteomes" id="UP000032180">
    <property type="component" value="Chromosome 2"/>
</dbReference>
<reference evidence="2 3" key="1">
    <citation type="submission" date="2012-08" db="EMBL/GenBank/DDBJ databases">
        <title>Oryza genome evolution.</title>
        <authorList>
            <person name="Wing R.A."/>
        </authorList>
    </citation>
    <scope>NUCLEOTIDE SEQUENCE</scope>
</reference>